<dbReference type="EMBL" id="JADEWL010000197">
    <property type="protein sequence ID" value="MBE9216725.1"/>
    <property type="molecule type" value="Genomic_DNA"/>
</dbReference>
<evidence type="ECO:0000313" key="1">
    <source>
        <dbReference type="EMBL" id="MBE9216725.1"/>
    </source>
</evidence>
<sequence length="207" mass="23355">MTTTRTIRHPRPIEESKMQGYFMISKRDAAVAITNKLTGSQCRLWLYLMTVDSSVNQAQSMIEIYQNIPTSTKIAEKIGVCVDTVDKDLRKLKTAGLLPTWFVFKRTDCADIERGIRDRLKVELGGEVEVITAVGRIDLLTVTEVIEIKNINNWKEALGKILAYSSFFPEHSKRIHLFGRPDLAKLALAQATCSEFGITVTFEEVES</sequence>
<protein>
    <submittedName>
        <fullName evidence="1">Uncharacterized protein</fullName>
    </submittedName>
</protein>
<reference evidence="1" key="1">
    <citation type="submission" date="2020-10" db="EMBL/GenBank/DDBJ databases">
        <authorList>
            <person name="Castelo-Branco R."/>
            <person name="Eusebio N."/>
            <person name="Adriana R."/>
            <person name="Vieira A."/>
            <person name="Brugerolle De Fraissinette N."/>
            <person name="Rezende De Castro R."/>
            <person name="Schneider M.P."/>
            <person name="Vasconcelos V."/>
            <person name="Leao P.N."/>
        </authorList>
    </citation>
    <scope>NUCLEOTIDE SEQUENCE</scope>
    <source>
        <strain evidence="1">LEGE 06105</strain>
    </source>
</reference>
<proteinExistence type="predicted"/>
<evidence type="ECO:0000313" key="2">
    <source>
        <dbReference type="Proteomes" id="UP000620559"/>
    </source>
</evidence>
<dbReference type="RefSeq" id="WP_193925461.1">
    <property type="nucleotide sequence ID" value="NZ_JADEWL010000197.1"/>
</dbReference>
<dbReference type="AlphaFoldDB" id="A0A8J7F9C7"/>
<accession>A0A8J7F9C7</accession>
<name>A0A8J7F9C7_9CYAN</name>
<keyword evidence="2" id="KW-1185">Reference proteome</keyword>
<organism evidence="1 2">
    <name type="scientific">Plectonema cf. radiosum LEGE 06105</name>
    <dbReference type="NCBI Taxonomy" id="945769"/>
    <lineage>
        <taxon>Bacteria</taxon>
        <taxon>Bacillati</taxon>
        <taxon>Cyanobacteriota</taxon>
        <taxon>Cyanophyceae</taxon>
        <taxon>Oscillatoriophycideae</taxon>
        <taxon>Oscillatoriales</taxon>
        <taxon>Microcoleaceae</taxon>
        <taxon>Plectonema</taxon>
    </lineage>
</organism>
<dbReference type="Proteomes" id="UP000620559">
    <property type="component" value="Unassembled WGS sequence"/>
</dbReference>
<gene>
    <name evidence="1" type="ORF">IQ247_29415</name>
</gene>
<comment type="caution">
    <text evidence="1">The sequence shown here is derived from an EMBL/GenBank/DDBJ whole genome shotgun (WGS) entry which is preliminary data.</text>
</comment>